<evidence type="ECO:0000313" key="1">
    <source>
        <dbReference type="EMBL" id="GAI61882.1"/>
    </source>
</evidence>
<comment type="caution">
    <text evidence="1">The sequence shown here is derived from an EMBL/GenBank/DDBJ whole genome shotgun (WGS) entry which is preliminary data.</text>
</comment>
<dbReference type="AlphaFoldDB" id="X1PZZ9"/>
<sequence length="85" mass="9758">ASEETSPDEQIEGEGFHIDRTWLKESLNEIKWSDDTAKTFLASQYKVSPQGTLEDVIKRLTKEQAGEFVEEIQDRVAQIQAELFK</sequence>
<proteinExistence type="predicted"/>
<reference evidence="1" key="1">
    <citation type="journal article" date="2014" name="Front. Microbiol.">
        <title>High frequency of phylogenetically diverse reductive dehalogenase-homologous genes in deep subseafloor sedimentary metagenomes.</title>
        <authorList>
            <person name="Kawai M."/>
            <person name="Futagami T."/>
            <person name="Toyoda A."/>
            <person name="Takaki Y."/>
            <person name="Nishi S."/>
            <person name="Hori S."/>
            <person name="Arai W."/>
            <person name="Tsubouchi T."/>
            <person name="Morono Y."/>
            <person name="Uchiyama I."/>
            <person name="Ito T."/>
            <person name="Fujiyama A."/>
            <person name="Inagaki F."/>
            <person name="Takami H."/>
        </authorList>
    </citation>
    <scope>NUCLEOTIDE SEQUENCE</scope>
    <source>
        <strain evidence="1">Expedition CK06-06</strain>
    </source>
</reference>
<protein>
    <submittedName>
        <fullName evidence="1">Uncharacterized protein</fullName>
    </submittedName>
</protein>
<dbReference type="EMBL" id="BARW01004325">
    <property type="protein sequence ID" value="GAI61882.1"/>
    <property type="molecule type" value="Genomic_DNA"/>
</dbReference>
<feature type="non-terminal residue" evidence="1">
    <location>
        <position position="1"/>
    </location>
</feature>
<name>X1PZZ9_9ZZZZ</name>
<accession>X1PZZ9</accession>
<organism evidence="1">
    <name type="scientific">marine sediment metagenome</name>
    <dbReference type="NCBI Taxonomy" id="412755"/>
    <lineage>
        <taxon>unclassified sequences</taxon>
        <taxon>metagenomes</taxon>
        <taxon>ecological metagenomes</taxon>
    </lineage>
</organism>
<gene>
    <name evidence="1" type="ORF">S12H4_10223</name>
</gene>